<dbReference type="EMBL" id="FJVC01000191">
    <property type="protein sequence ID" value="CZT44845.1"/>
    <property type="molecule type" value="Genomic_DNA"/>
</dbReference>
<organism evidence="1 2">
    <name type="scientific">Rhynchosporium secalis</name>
    <name type="common">Barley scald fungus</name>
    <dbReference type="NCBI Taxonomy" id="38038"/>
    <lineage>
        <taxon>Eukaryota</taxon>
        <taxon>Fungi</taxon>
        <taxon>Dikarya</taxon>
        <taxon>Ascomycota</taxon>
        <taxon>Pezizomycotina</taxon>
        <taxon>Leotiomycetes</taxon>
        <taxon>Helotiales</taxon>
        <taxon>Ploettnerulaceae</taxon>
        <taxon>Rhynchosporium</taxon>
    </lineage>
</organism>
<evidence type="ECO:0000313" key="1">
    <source>
        <dbReference type="EMBL" id="CZT44845.1"/>
    </source>
</evidence>
<gene>
    <name evidence="1" type="ORF">RSE6_05088</name>
</gene>
<reference evidence="2" key="1">
    <citation type="submission" date="2016-03" db="EMBL/GenBank/DDBJ databases">
        <authorList>
            <person name="Guldener U."/>
        </authorList>
    </citation>
    <scope>NUCLEOTIDE SEQUENCE [LARGE SCALE GENOMIC DNA]</scope>
</reference>
<accession>A0A1E1M851</accession>
<dbReference type="AlphaFoldDB" id="A0A1E1M851"/>
<proteinExistence type="predicted"/>
<name>A0A1E1M851_RHYSE</name>
<sequence>MAEYVVWSDWSYSSDAARGNAIHCLEFVDEFTRSLLRKHHGVSRLREGMSQAHKPADTQAILDESDKMNEDFFHRDTILGIVNIRLASESVLEVQFSGTTALQAVDLSRTAINAKTK</sequence>
<protein>
    <submittedName>
        <fullName evidence="1">Uncharacterized protein</fullName>
    </submittedName>
</protein>
<dbReference type="Proteomes" id="UP000177625">
    <property type="component" value="Unassembled WGS sequence"/>
</dbReference>
<keyword evidence="2" id="KW-1185">Reference proteome</keyword>
<evidence type="ECO:0000313" key="2">
    <source>
        <dbReference type="Proteomes" id="UP000177625"/>
    </source>
</evidence>